<organism evidence="1 2">
    <name type="scientific">Tropicimonas sediminicola</name>
    <dbReference type="NCBI Taxonomy" id="1031541"/>
    <lineage>
        <taxon>Bacteria</taxon>
        <taxon>Pseudomonadati</taxon>
        <taxon>Pseudomonadota</taxon>
        <taxon>Alphaproteobacteria</taxon>
        <taxon>Rhodobacterales</taxon>
        <taxon>Roseobacteraceae</taxon>
        <taxon>Tropicimonas</taxon>
    </lineage>
</organism>
<dbReference type="RefSeq" id="WP_089235498.1">
    <property type="nucleotide sequence ID" value="NZ_FZOY01000015.1"/>
</dbReference>
<evidence type="ECO:0000313" key="2">
    <source>
        <dbReference type="Proteomes" id="UP000198426"/>
    </source>
</evidence>
<gene>
    <name evidence="1" type="ORF">SAMN05421757_11546</name>
</gene>
<keyword evidence="2" id="KW-1185">Reference proteome</keyword>
<dbReference type="EMBL" id="FZOY01000015">
    <property type="protein sequence ID" value="SNT39833.1"/>
    <property type="molecule type" value="Genomic_DNA"/>
</dbReference>
<dbReference type="OrthoDB" id="7950435at2"/>
<accession>A0A239MCG4</accession>
<dbReference type="AlphaFoldDB" id="A0A239MCG4"/>
<evidence type="ECO:0000313" key="1">
    <source>
        <dbReference type="EMBL" id="SNT39833.1"/>
    </source>
</evidence>
<sequence length="57" mass="6253">MTKVLRCGNLMPGCDYEARGETEEDILKAAAAHAKEVHGLDVTPELVEQVKGQIEEE</sequence>
<dbReference type="Proteomes" id="UP000198426">
    <property type="component" value="Unassembled WGS sequence"/>
</dbReference>
<dbReference type="Pfam" id="PF06348">
    <property type="entry name" value="DUF1059"/>
    <property type="match status" value="1"/>
</dbReference>
<protein>
    <submittedName>
        <fullName evidence="1">Predicted small metal-binding protein</fullName>
    </submittedName>
</protein>
<dbReference type="InterPro" id="IPR009409">
    <property type="entry name" value="DUF1059"/>
</dbReference>
<name>A0A239MCG4_9RHOB</name>
<proteinExistence type="predicted"/>
<reference evidence="1 2" key="1">
    <citation type="submission" date="2017-06" db="EMBL/GenBank/DDBJ databases">
        <authorList>
            <person name="Kim H.J."/>
            <person name="Triplett B.A."/>
        </authorList>
    </citation>
    <scope>NUCLEOTIDE SEQUENCE [LARGE SCALE GENOMIC DNA]</scope>
    <source>
        <strain evidence="1 2">DSM 29339</strain>
    </source>
</reference>